<keyword evidence="1" id="KW-1133">Transmembrane helix</keyword>
<organism evidence="2 3">
    <name type="scientific">Winogradskyella sediminis</name>
    <dbReference type="NCBI Taxonomy" id="1382466"/>
    <lineage>
        <taxon>Bacteria</taxon>
        <taxon>Pseudomonadati</taxon>
        <taxon>Bacteroidota</taxon>
        <taxon>Flavobacteriia</taxon>
        <taxon>Flavobacteriales</taxon>
        <taxon>Flavobacteriaceae</taxon>
        <taxon>Winogradskyella</taxon>
    </lineage>
</organism>
<protein>
    <submittedName>
        <fullName evidence="2">Uncharacterized protein</fullName>
    </submittedName>
</protein>
<accession>A0A1H1S939</accession>
<evidence type="ECO:0000313" key="2">
    <source>
        <dbReference type="EMBL" id="SDS44495.1"/>
    </source>
</evidence>
<evidence type="ECO:0000313" key="3">
    <source>
        <dbReference type="Proteomes" id="UP000198963"/>
    </source>
</evidence>
<proteinExistence type="predicted"/>
<evidence type="ECO:0000256" key="1">
    <source>
        <dbReference type="SAM" id="Phobius"/>
    </source>
</evidence>
<keyword evidence="3" id="KW-1185">Reference proteome</keyword>
<dbReference type="Pfam" id="PF19665">
    <property type="entry name" value="DUF6168"/>
    <property type="match status" value="1"/>
</dbReference>
<name>A0A1H1S939_9FLAO</name>
<dbReference type="Proteomes" id="UP000198963">
    <property type="component" value="Chromosome I"/>
</dbReference>
<sequence>MIKSFIVYVVSFFALLVIVHFLQEFVINQTNSIIRFNLWDTNLFMAIASLMICVHFQVFSLVNSLKTQLGFIYLPTLFIKGVLFYVAFKDTVFNIEVLNTPERLSLVIPILLFLVLEVFFIVKIISKMGFKY</sequence>
<dbReference type="EMBL" id="LT629774">
    <property type="protein sequence ID" value="SDS44495.1"/>
    <property type="molecule type" value="Genomic_DNA"/>
</dbReference>
<reference evidence="2 3" key="1">
    <citation type="submission" date="2016-10" db="EMBL/GenBank/DDBJ databases">
        <authorList>
            <person name="Varghese N."/>
            <person name="Submissions S."/>
        </authorList>
    </citation>
    <scope>NUCLEOTIDE SEQUENCE [LARGE SCALE GENOMIC DNA]</scope>
    <source>
        <strain evidence="2 3">RHA_55</strain>
    </source>
</reference>
<feature type="transmembrane region" description="Helical" evidence="1">
    <location>
        <begin position="69"/>
        <end position="88"/>
    </location>
</feature>
<dbReference type="AlphaFoldDB" id="A0A1H1S939"/>
<dbReference type="InterPro" id="IPR046166">
    <property type="entry name" value="DUF6168"/>
</dbReference>
<gene>
    <name evidence="2" type="ORF">SAMN04489797_1616</name>
</gene>
<feature type="transmembrane region" description="Helical" evidence="1">
    <location>
        <begin position="43"/>
        <end position="62"/>
    </location>
</feature>
<keyword evidence="1" id="KW-0472">Membrane</keyword>
<feature type="transmembrane region" description="Helical" evidence="1">
    <location>
        <begin position="5"/>
        <end position="23"/>
    </location>
</feature>
<dbReference type="STRING" id="1249933.SAMN04489797_1616"/>
<feature type="transmembrane region" description="Helical" evidence="1">
    <location>
        <begin position="108"/>
        <end position="126"/>
    </location>
</feature>
<keyword evidence="1" id="KW-0812">Transmembrane</keyword>
<dbReference type="RefSeq" id="WP_092445978.1">
    <property type="nucleotide sequence ID" value="NZ_LT629774.1"/>
</dbReference>